<feature type="chain" id="PRO_5040356723" description="Ig-like domain-containing protein" evidence="2">
    <location>
        <begin position="27"/>
        <end position="439"/>
    </location>
</feature>
<name>A0A9Q1H356_HOLLE</name>
<dbReference type="AlphaFoldDB" id="A0A9Q1H356"/>
<proteinExistence type="predicted"/>
<feature type="signal peptide" evidence="2">
    <location>
        <begin position="1"/>
        <end position="26"/>
    </location>
</feature>
<dbReference type="OrthoDB" id="10644380at2759"/>
<dbReference type="InterPro" id="IPR013098">
    <property type="entry name" value="Ig_I-set"/>
</dbReference>
<protein>
    <recommendedName>
        <fullName evidence="3">Ig-like domain-containing protein</fullName>
    </recommendedName>
</protein>
<dbReference type="InterPro" id="IPR003599">
    <property type="entry name" value="Ig_sub"/>
</dbReference>
<dbReference type="InterPro" id="IPR013783">
    <property type="entry name" value="Ig-like_fold"/>
</dbReference>
<dbReference type="InterPro" id="IPR036179">
    <property type="entry name" value="Ig-like_dom_sf"/>
</dbReference>
<feature type="transmembrane region" description="Helical" evidence="1">
    <location>
        <begin position="305"/>
        <end position="328"/>
    </location>
</feature>
<dbReference type="PROSITE" id="PS50835">
    <property type="entry name" value="IG_LIKE"/>
    <property type="match status" value="1"/>
</dbReference>
<feature type="domain" description="Ig-like" evidence="3">
    <location>
        <begin position="47"/>
        <end position="119"/>
    </location>
</feature>
<dbReference type="Pfam" id="PF07679">
    <property type="entry name" value="I-set"/>
    <property type="match status" value="1"/>
</dbReference>
<dbReference type="SUPFAM" id="SSF48726">
    <property type="entry name" value="Immunoglobulin"/>
    <property type="match status" value="1"/>
</dbReference>
<keyword evidence="1" id="KW-0472">Membrane</keyword>
<dbReference type="SMART" id="SM00409">
    <property type="entry name" value="IG"/>
    <property type="match status" value="2"/>
</dbReference>
<keyword evidence="2" id="KW-0732">Signal</keyword>
<dbReference type="Proteomes" id="UP001152320">
    <property type="component" value="Chromosome 13"/>
</dbReference>
<organism evidence="4 5">
    <name type="scientific">Holothuria leucospilota</name>
    <name type="common">Black long sea cucumber</name>
    <name type="synonym">Mertensiothuria leucospilota</name>
    <dbReference type="NCBI Taxonomy" id="206669"/>
    <lineage>
        <taxon>Eukaryota</taxon>
        <taxon>Metazoa</taxon>
        <taxon>Echinodermata</taxon>
        <taxon>Eleutherozoa</taxon>
        <taxon>Echinozoa</taxon>
        <taxon>Holothuroidea</taxon>
        <taxon>Aspidochirotacea</taxon>
        <taxon>Aspidochirotida</taxon>
        <taxon>Holothuriidae</taxon>
        <taxon>Holothuria</taxon>
    </lineage>
</organism>
<dbReference type="Gene3D" id="2.60.40.10">
    <property type="entry name" value="Immunoglobulins"/>
    <property type="match status" value="1"/>
</dbReference>
<keyword evidence="1" id="KW-0812">Transmembrane</keyword>
<sequence>MECFFRYGVGLLYVLVVSVCLLEVDCIVFEINNMDVNRVIYTFELDIKMTCSEPNITNPQLEILQGSNIVQETQNFKLTRMRQSVELTISQVQLMDGGEYTCRVRSMDSTDIVATSSLTLNVQEGGAYCLYNDSSLNWNEGDTKILSCYYISSFSDDFQWQVSNSSSSFPLMSSSLYTDSLHKRILFVSIGPLKRSDNGNMYQCSHSTVNPADRAASCMFGPISVNPIVATTTQVRAEIIITSRELLSEQLPVTSNSTTHTLEIGSITSVDQSGTSIQSLGVTQVSSKDITATQESSGKDSSVTVFILSSVIVIMAVIIVTGIIYLFVARWKRGERGNTNSDLRSESRMQQKVVSCATLNTTNNIDVGSELRDMKGSHYANKESHVTHHYLNEDVSQQSLYTTKIYNGTMNSCSDGRVTMETIDDGYYELNNPGTVPKS</sequence>
<accession>A0A9Q1H356</accession>
<keyword evidence="1" id="KW-1133">Transmembrane helix</keyword>
<evidence type="ECO:0000256" key="1">
    <source>
        <dbReference type="SAM" id="Phobius"/>
    </source>
</evidence>
<evidence type="ECO:0000313" key="5">
    <source>
        <dbReference type="Proteomes" id="UP001152320"/>
    </source>
</evidence>
<dbReference type="InterPro" id="IPR007110">
    <property type="entry name" value="Ig-like_dom"/>
</dbReference>
<gene>
    <name evidence="4" type="ORF">HOLleu_27953</name>
</gene>
<keyword evidence="5" id="KW-1185">Reference proteome</keyword>
<evidence type="ECO:0000259" key="3">
    <source>
        <dbReference type="PROSITE" id="PS50835"/>
    </source>
</evidence>
<evidence type="ECO:0000256" key="2">
    <source>
        <dbReference type="SAM" id="SignalP"/>
    </source>
</evidence>
<dbReference type="EMBL" id="JAIZAY010000013">
    <property type="protein sequence ID" value="KAJ8031273.1"/>
    <property type="molecule type" value="Genomic_DNA"/>
</dbReference>
<comment type="caution">
    <text evidence="4">The sequence shown here is derived from an EMBL/GenBank/DDBJ whole genome shotgun (WGS) entry which is preliminary data.</text>
</comment>
<reference evidence="4" key="1">
    <citation type="submission" date="2021-10" db="EMBL/GenBank/DDBJ databases">
        <title>Tropical sea cucumber genome reveals ecological adaptation and Cuvierian tubules defense mechanism.</title>
        <authorList>
            <person name="Chen T."/>
        </authorList>
    </citation>
    <scope>NUCLEOTIDE SEQUENCE</scope>
    <source>
        <strain evidence="4">Nanhai2018</strain>
        <tissue evidence="4">Muscle</tissue>
    </source>
</reference>
<evidence type="ECO:0000313" key="4">
    <source>
        <dbReference type="EMBL" id="KAJ8031273.1"/>
    </source>
</evidence>